<proteinExistence type="predicted"/>
<dbReference type="Proteomes" id="UP001497680">
    <property type="component" value="Unassembled WGS sequence"/>
</dbReference>
<gene>
    <name evidence="1" type="ORF">F4821DRAFT_139738</name>
</gene>
<name>A0ACC0D0K1_9PEZI</name>
<organism evidence="1 2">
    <name type="scientific">Hypoxylon rubiginosum</name>
    <dbReference type="NCBI Taxonomy" id="110542"/>
    <lineage>
        <taxon>Eukaryota</taxon>
        <taxon>Fungi</taxon>
        <taxon>Dikarya</taxon>
        <taxon>Ascomycota</taxon>
        <taxon>Pezizomycotina</taxon>
        <taxon>Sordariomycetes</taxon>
        <taxon>Xylariomycetidae</taxon>
        <taxon>Xylariales</taxon>
        <taxon>Hypoxylaceae</taxon>
        <taxon>Hypoxylon</taxon>
    </lineage>
</organism>
<comment type="caution">
    <text evidence="1">The sequence shown here is derived from an EMBL/GenBank/DDBJ whole genome shotgun (WGS) entry which is preliminary data.</text>
</comment>
<evidence type="ECO:0000313" key="1">
    <source>
        <dbReference type="EMBL" id="KAI6086046.1"/>
    </source>
</evidence>
<protein>
    <submittedName>
        <fullName evidence="1">Multicopper oxidase</fullName>
    </submittedName>
</protein>
<sequence length="570" mass="62325">MFASKLSTATLSALYMTAAASPYSSFYTPSSNLAPRAACAGNTPTTRNEWCDFSIDTDYTTVVPDTGVTREYWINVTDVIVAPDGVARPAIAINGTIPAPTLFADWGDTVVVHVTNALTTSTNGTSIHWHGIRQNYTSENDGVASITQCPAGPGEVQTYTWRATQYGSTWYHSHFALQAWEGTAGALIINGPATANYDEDKGMIFLSDWGHSTVDELWVYAETQGPPALENGLINGTNTYNDTGSRFEMFFEEGSSYRIRLVNGAVDTHFKFSIDNHTMQVIAADLVPVQPWNTTYLNIGMGQRYDVIVQADQAAVAENFWIRAIPQSPCSSTNENVDNIRGILSYASTTSTPETDGWDYGDDACDDETPNLVPYISKSVGDAVAVTEEAGITTIDGGLFRWTLNSTSLLVDWKNPTLLQVVDGVTEFESDDSVIQLTEANVWFYMAIETDIGLPHPIHLHGHDFFVLAQGTGSYDADTAVLNTSNPPRRDTALLPPSGYMVIAFETDNPGVWLMHCHIGWHTSQGFALQFVERYDEIAALTDVTTLSDTCSTWTTFQNDENIGQEDSGI</sequence>
<dbReference type="EMBL" id="MU394319">
    <property type="protein sequence ID" value="KAI6086046.1"/>
    <property type="molecule type" value="Genomic_DNA"/>
</dbReference>
<keyword evidence="2" id="KW-1185">Reference proteome</keyword>
<reference evidence="1 2" key="1">
    <citation type="journal article" date="2022" name="New Phytol.">
        <title>Ecological generalism drives hyperdiversity of secondary metabolite gene clusters in xylarialean endophytes.</title>
        <authorList>
            <person name="Franco M.E.E."/>
            <person name="Wisecaver J.H."/>
            <person name="Arnold A.E."/>
            <person name="Ju Y.M."/>
            <person name="Slot J.C."/>
            <person name="Ahrendt S."/>
            <person name="Moore L.P."/>
            <person name="Eastman K.E."/>
            <person name="Scott K."/>
            <person name="Konkel Z."/>
            <person name="Mondo S.J."/>
            <person name="Kuo A."/>
            <person name="Hayes R.D."/>
            <person name="Haridas S."/>
            <person name="Andreopoulos B."/>
            <person name="Riley R."/>
            <person name="LaButti K."/>
            <person name="Pangilinan J."/>
            <person name="Lipzen A."/>
            <person name="Amirebrahimi M."/>
            <person name="Yan J."/>
            <person name="Adam C."/>
            <person name="Keymanesh K."/>
            <person name="Ng V."/>
            <person name="Louie K."/>
            <person name="Northen T."/>
            <person name="Drula E."/>
            <person name="Henrissat B."/>
            <person name="Hsieh H.M."/>
            <person name="Youens-Clark K."/>
            <person name="Lutzoni F."/>
            <person name="Miadlikowska J."/>
            <person name="Eastwood D.C."/>
            <person name="Hamelin R.C."/>
            <person name="Grigoriev I.V."/>
            <person name="U'Ren J.M."/>
        </authorList>
    </citation>
    <scope>NUCLEOTIDE SEQUENCE [LARGE SCALE GENOMIC DNA]</scope>
    <source>
        <strain evidence="1 2">ER1909</strain>
    </source>
</reference>
<accession>A0ACC0D0K1</accession>
<evidence type="ECO:0000313" key="2">
    <source>
        <dbReference type="Proteomes" id="UP001497680"/>
    </source>
</evidence>